<sequence length="325" mass="36701">MIIKIPCKRHVISIFMIIIIIVVLVLSSQITKAYSVENKTPFDNSHFIEVDGISLHYRIDKARTDQSLGKILMVHGMGGSTYCWRENTGPLSENGFTVITVDLPAFGFSDRQPGLDHTAKNRADWLWGLLDYLDSELFNDNTPWILVGHSMGAKPIAEMTFNRNEDVEALVFVAGAVFNSPPNLFGNLIEQTPFNHLFEFAIRNIIHQPFAINRALKSAYGREVSEEELSKYLEPLEIEGTARAWIDLVRSSSDELDNLDQLETNILLIWGADDSWVSVDDARKLDDQLLNSNLEIIADNHHMPMVTASEEVNNLIISFLLDSRN</sequence>
<organism evidence="3 4">
    <name type="scientific">Halonatronomonas betaini</name>
    <dbReference type="NCBI Taxonomy" id="2778430"/>
    <lineage>
        <taxon>Bacteria</taxon>
        <taxon>Bacillati</taxon>
        <taxon>Bacillota</taxon>
        <taxon>Clostridia</taxon>
        <taxon>Halanaerobiales</taxon>
        <taxon>Halarsenatibacteraceae</taxon>
        <taxon>Halonatronomonas</taxon>
    </lineage>
</organism>
<reference evidence="3" key="1">
    <citation type="submission" date="2020-11" db="EMBL/GenBank/DDBJ databases">
        <title>Halonatronomonas betainensis gen. nov., sp. nov. a novel haloalkaliphilic representative of the family Halanaerobiacae capable of betaine degradation.</title>
        <authorList>
            <person name="Boltyanskaya Y."/>
            <person name="Kevbrin V."/>
            <person name="Detkova E."/>
            <person name="Grouzdev D.S."/>
            <person name="Koziaeva V."/>
            <person name="Zhilina T."/>
        </authorList>
    </citation>
    <scope>NUCLEOTIDE SEQUENCE</scope>
    <source>
        <strain evidence="3">Z-7014</strain>
    </source>
</reference>
<name>A0A931AUE9_9FIRM</name>
<evidence type="ECO:0000259" key="2">
    <source>
        <dbReference type="Pfam" id="PF12697"/>
    </source>
</evidence>
<keyword evidence="1" id="KW-1133">Transmembrane helix</keyword>
<feature type="domain" description="AB hydrolase-1" evidence="2">
    <location>
        <begin position="71"/>
        <end position="313"/>
    </location>
</feature>
<dbReference type="PRINTS" id="PR00111">
    <property type="entry name" value="ABHYDROLASE"/>
</dbReference>
<proteinExistence type="predicted"/>
<dbReference type="Pfam" id="PF12697">
    <property type="entry name" value="Abhydrolase_6"/>
    <property type="match status" value="1"/>
</dbReference>
<dbReference type="PANTHER" id="PTHR43689">
    <property type="entry name" value="HYDROLASE"/>
    <property type="match status" value="1"/>
</dbReference>
<accession>A0A931AUE9</accession>
<gene>
    <name evidence="3" type="ORF">I0Q91_07265</name>
</gene>
<evidence type="ECO:0000313" key="4">
    <source>
        <dbReference type="Proteomes" id="UP000621436"/>
    </source>
</evidence>
<evidence type="ECO:0000256" key="1">
    <source>
        <dbReference type="SAM" id="Phobius"/>
    </source>
</evidence>
<dbReference type="Proteomes" id="UP000621436">
    <property type="component" value="Unassembled WGS sequence"/>
</dbReference>
<dbReference type="AlphaFoldDB" id="A0A931AUE9"/>
<dbReference type="InterPro" id="IPR000073">
    <property type="entry name" value="AB_hydrolase_1"/>
</dbReference>
<dbReference type="SUPFAM" id="SSF53474">
    <property type="entry name" value="alpha/beta-Hydrolases"/>
    <property type="match status" value="1"/>
</dbReference>
<comment type="caution">
    <text evidence="3">The sequence shown here is derived from an EMBL/GenBank/DDBJ whole genome shotgun (WGS) entry which is preliminary data.</text>
</comment>
<keyword evidence="1" id="KW-0812">Transmembrane</keyword>
<dbReference type="GO" id="GO:0016787">
    <property type="term" value="F:hydrolase activity"/>
    <property type="evidence" value="ECO:0007669"/>
    <property type="project" value="UniProtKB-KW"/>
</dbReference>
<keyword evidence="1" id="KW-0472">Membrane</keyword>
<keyword evidence="3" id="KW-0378">Hydrolase</keyword>
<dbReference type="Gene3D" id="3.40.50.1820">
    <property type="entry name" value="alpha/beta hydrolase"/>
    <property type="match status" value="1"/>
</dbReference>
<feature type="transmembrane region" description="Helical" evidence="1">
    <location>
        <begin position="12"/>
        <end position="30"/>
    </location>
</feature>
<evidence type="ECO:0000313" key="3">
    <source>
        <dbReference type="EMBL" id="MBF8436869.1"/>
    </source>
</evidence>
<dbReference type="PANTHER" id="PTHR43689:SF8">
    <property type="entry name" value="ALPHA_BETA-HYDROLASES SUPERFAMILY PROTEIN"/>
    <property type="match status" value="1"/>
</dbReference>
<protein>
    <submittedName>
        <fullName evidence="3">Alpha/beta hydrolase</fullName>
    </submittedName>
</protein>
<keyword evidence="4" id="KW-1185">Reference proteome</keyword>
<dbReference type="EMBL" id="JADPIE010000003">
    <property type="protein sequence ID" value="MBF8436869.1"/>
    <property type="molecule type" value="Genomic_DNA"/>
</dbReference>
<dbReference type="InterPro" id="IPR029058">
    <property type="entry name" value="AB_hydrolase_fold"/>
</dbReference>
<dbReference type="RefSeq" id="WP_270453788.1">
    <property type="nucleotide sequence ID" value="NZ_JADPIE010000003.1"/>
</dbReference>